<dbReference type="EMBL" id="GBXM01065193">
    <property type="protein sequence ID" value="JAH43384.1"/>
    <property type="molecule type" value="Transcribed_RNA"/>
</dbReference>
<protein>
    <submittedName>
        <fullName evidence="1">Uncharacterized protein</fullName>
    </submittedName>
</protein>
<organism evidence="1">
    <name type="scientific">Anguilla anguilla</name>
    <name type="common">European freshwater eel</name>
    <name type="synonym">Muraena anguilla</name>
    <dbReference type="NCBI Taxonomy" id="7936"/>
    <lineage>
        <taxon>Eukaryota</taxon>
        <taxon>Metazoa</taxon>
        <taxon>Chordata</taxon>
        <taxon>Craniata</taxon>
        <taxon>Vertebrata</taxon>
        <taxon>Euteleostomi</taxon>
        <taxon>Actinopterygii</taxon>
        <taxon>Neopterygii</taxon>
        <taxon>Teleostei</taxon>
        <taxon>Anguilliformes</taxon>
        <taxon>Anguillidae</taxon>
        <taxon>Anguilla</taxon>
    </lineage>
</organism>
<dbReference type="AlphaFoldDB" id="A0A0E9SPV8"/>
<proteinExistence type="predicted"/>
<reference evidence="1" key="1">
    <citation type="submission" date="2014-11" db="EMBL/GenBank/DDBJ databases">
        <authorList>
            <person name="Amaro Gonzalez C."/>
        </authorList>
    </citation>
    <scope>NUCLEOTIDE SEQUENCE</scope>
</reference>
<accession>A0A0E9SPV8</accession>
<name>A0A0E9SPV8_ANGAN</name>
<reference evidence="1" key="2">
    <citation type="journal article" date="2015" name="Fish Shellfish Immunol.">
        <title>Early steps in the European eel (Anguilla anguilla)-Vibrio vulnificus interaction in the gills: Role of the RtxA13 toxin.</title>
        <authorList>
            <person name="Callol A."/>
            <person name="Pajuelo D."/>
            <person name="Ebbesson L."/>
            <person name="Teles M."/>
            <person name="MacKenzie S."/>
            <person name="Amaro C."/>
        </authorList>
    </citation>
    <scope>NUCLEOTIDE SEQUENCE</scope>
</reference>
<evidence type="ECO:0000313" key="1">
    <source>
        <dbReference type="EMBL" id="JAH43384.1"/>
    </source>
</evidence>
<sequence>MARVSAQALCETETASVHLLDLPLASSFTITINVKPPTTGQKNQHI</sequence>